<gene>
    <name evidence="3" type="ORF">D3H35_24945</name>
</gene>
<feature type="chain" id="PRO_5038502158" description="DUF5067 domain-containing protein" evidence="2">
    <location>
        <begin position="29"/>
        <end position="222"/>
    </location>
</feature>
<reference evidence="3 4" key="1">
    <citation type="submission" date="2018-09" db="EMBL/GenBank/DDBJ databases">
        <title>Cohnella cavernae sp. nov., isolated from a karst cave.</title>
        <authorList>
            <person name="Zhu H."/>
        </authorList>
    </citation>
    <scope>NUCLEOTIDE SEQUENCE [LARGE SCALE GENOMIC DNA]</scope>
    <source>
        <strain evidence="3 4">K2E09-144</strain>
    </source>
</reference>
<dbReference type="RefSeq" id="WP_147355933.1">
    <property type="nucleotide sequence ID" value="NZ_JBHSOV010000032.1"/>
</dbReference>
<dbReference type="EMBL" id="QXJM01000040">
    <property type="protein sequence ID" value="RIE01595.1"/>
    <property type="molecule type" value="Genomic_DNA"/>
</dbReference>
<dbReference type="Proteomes" id="UP000266340">
    <property type="component" value="Unassembled WGS sequence"/>
</dbReference>
<comment type="caution">
    <text evidence="3">The sequence shown here is derived from an EMBL/GenBank/DDBJ whole genome shotgun (WGS) entry which is preliminary data.</text>
</comment>
<name>A0A398CGL0_9BACL</name>
<feature type="signal peptide" evidence="2">
    <location>
        <begin position="1"/>
        <end position="28"/>
    </location>
</feature>
<feature type="compositionally biased region" description="Low complexity" evidence="1">
    <location>
        <begin position="29"/>
        <end position="39"/>
    </location>
</feature>
<feature type="region of interest" description="Disordered" evidence="1">
    <location>
        <begin position="29"/>
        <end position="48"/>
    </location>
</feature>
<keyword evidence="4" id="KW-1185">Reference proteome</keyword>
<evidence type="ECO:0000313" key="4">
    <source>
        <dbReference type="Proteomes" id="UP000266340"/>
    </source>
</evidence>
<keyword evidence="2" id="KW-0732">Signal</keyword>
<evidence type="ECO:0000313" key="3">
    <source>
        <dbReference type="EMBL" id="RIE01595.1"/>
    </source>
</evidence>
<protein>
    <recommendedName>
        <fullName evidence="5">DUF5067 domain-containing protein</fullName>
    </recommendedName>
</protein>
<evidence type="ECO:0000256" key="2">
    <source>
        <dbReference type="SAM" id="SignalP"/>
    </source>
</evidence>
<organism evidence="3 4">
    <name type="scientific">Cohnella faecalis</name>
    <dbReference type="NCBI Taxonomy" id="2315694"/>
    <lineage>
        <taxon>Bacteria</taxon>
        <taxon>Bacillati</taxon>
        <taxon>Bacillota</taxon>
        <taxon>Bacilli</taxon>
        <taxon>Bacillales</taxon>
        <taxon>Paenibacillaceae</taxon>
        <taxon>Cohnella</taxon>
    </lineage>
</organism>
<dbReference type="PROSITE" id="PS51257">
    <property type="entry name" value="PROKAR_LIPOPROTEIN"/>
    <property type="match status" value="1"/>
</dbReference>
<dbReference type="OrthoDB" id="1912519at2"/>
<accession>A0A398CGL0</accession>
<sequence length="222" mass="24788">MVRGNRLKKRRLLILACACVMISGCTTSNENTNTQTSGSPAALSSQVSDPSIADMTNEDLDVTYNGIILNDQIPFEELTSKLHLSMEENNESITTRVAGEAKGKDYAWYQVSYPNKENTDFIFDYLYNATDKSGRIVSIKLIKVPTKRGISIGDSLEKTKEAYGKNLVSEPETETTNSLAFLVENKGISFTYDKKTEKMVDIFIDYDSNKAMDEMDIPSLED</sequence>
<evidence type="ECO:0000256" key="1">
    <source>
        <dbReference type="SAM" id="MobiDB-lite"/>
    </source>
</evidence>
<dbReference type="AlphaFoldDB" id="A0A398CGL0"/>
<evidence type="ECO:0008006" key="5">
    <source>
        <dbReference type="Google" id="ProtNLM"/>
    </source>
</evidence>
<proteinExistence type="predicted"/>